<keyword evidence="2" id="KW-1185">Reference proteome</keyword>
<evidence type="ECO:0000313" key="2">
    <source>
        <dbReference type="Proteomes" id="UP000600918"/>
    </source>
</evidence>
<dbReference type="AlphaFoldDB" id="A0A834NXB9"/>
<dbReference type="Proteomes" id="UP000600918">
    <property type="component" value="Unassembled WGS sequence"/>
</dbReference>
<gene>
    <name evidence="1" type="ORF">H0235_010537</name>
</gene>
<evidence type="ECO:0000313" key="1">
    <source>
        <dbReference type="EMBL" id="KAF7420240.1"/>
    </source>
</evidence>
<protein>
    <submittedName>
        <fullName evidence="1">Uncharacterized protein</fullName>
    </submittedName>
</protein>
<name>A0A834NXB9_VESPE</name>
<sequence length="283" mass="31369">MIKAKLRDLDLERSWSIAQWEPSGLFPRIRACLWDKRVYLFALDFTPRTPNVDAYALAQDVRDYGTHRTRAAPRWKIQYVFDTKQDTLFVTEGLVNGITTIATLARLDHDTNGLESRGTFTNLEDYGAGKASSYGILILDDALRSTGQFHAISVIYSSDFVRLSDDEICDPVVSPCFTYEHDGLVPNATGPPDPCPAILQERRGKVFRVSEAARASLSGKFNGNRAAGESLPRLLLKIRLLAIPITRNAPIVETLAETLVSSCRAGLSCPLASNTWESLLMFA</sequence>
<reference evidence="1" key="1">
    <citation type="journal article" date="2020" name="G3 (Bethesda)">
        <title>High-Quality Assemblies for Three Invasive Social Wasps from the &lt;i&gt;Vespula&lt;/i&gt; Genus.</title>
        <authorList>
            <person name="Harrop T.W.R."/>
            <person name="Guhlin J."/>
            <person name="McLaughlin G.M."/>
            <person name="Permina E."/>
            <person name="Stockwell P."/>
            <person name="Gilligan J."/>
            <person name="Le Lec M.F."/>
            <person name="Gruber M.A.M."/>
            <person name="Quinn O."/>
            <person name="Lovegrove M."/>
            <person name="Duncan E.J."/>
            <person name="Remnant E.J."/>
            <person name="Van Eeckhoven J."/>
            <person name="Graham B."/>
            <person name="Knapp R.A."/>
            <person name="Langford K.W."/>
            <person name="Kronenberg Z."/>
            <person name="Press M.O."/>
            <person name="Eacker S.M."/>
            <person name="Wilson-Rankin E.E."/>
            <person name="Purcell J."/>
            <person name="Lester P.J."/>
            <person name="Dearden P.K."/>
        </authorList>
    </citation>
    <scope>NUCLEOTIDE SEQUENCE</scope>
    <source>
        <strain evidence="1">Volc-1</strain>
    </source>
</reference>
<accession>A0A834NXB9</accession>
<proteinExistence type="predicted"/>
<organism evidence="1 2">
    <name type="scientific">Vespula pensylvanica</name>
    <name type="common">Western yellow jacket</name>
    <name type="synonym">Wasp</name>
    <dbReference type="NCBI Taxonomy" id="30213"/>
    <lineage>
        <taxon>Eukaryota</taxon>
        <taxon>Metazoa</taxon>
        <taxon>Ecdysozoa</taxon>
        <taxon>Arthropoda</taxon>
        <taxon>Hexapoda</taxon>
        <taxon>Insecta</taxon>
        <taxon>Pterygota</taxon>
        <taxon>Neoptera</taxon>
        <taxon>Endopterygota</taxon>
        <taxon>Hymenoptera</taxon>
        <taxon>Apocrita</taxon>
        <taxon>Aculeata</taxon>
        <taxon>Vespoidea</taxon>
        <taxon>Vespidae</taxon>
        <taxon>Vespinae</taxon>
        <taxon>Vespula</taxon>
    </lineage>
</organism>
<comment type="caution">
    <text evidence="1">The sequence shown here is derived from an EMBL/GenBank/DDBJ whole genome shotgun (WGS) entry which is preliminary data.</text>
</comment>
<dbReference type="EMBL" id="JACSDY010000009">
    <property type="protein sequence ID" value="KAF7420240.1"/>
    <property type="molecule type" value="Genomic_DNA"/>
</dbReference>